<dbReference type="Gene3D" id="3.40.50.150">
    <property type="entry name" value="Vaccinia Virus protein VP39"/>
    <property type="match status" value="1"/>
</dbReference>
<feature type="domain" description="Methyltransferase fungal type helix-turn-helix" evidence="3">
    <location>
        <begin position="6"/>
        <end position="95"/>
    </location>
</feature>
<name>A0AAN7B9A8_9PEZI</name>
<dbReference type="Pfam" id="PF08242">
    <property type="entry name" value="Methyltransf_12"/>
    <property type="match status" value="1"/>
</dbReference>
<dbReference type="CDD" id="cd02440">
    <property type="entry name" value="AdoMet_MTases"/>
    <property type="match status" value="1"/>
</dbReference>
<protein>
    <submittedName>
        <fullName evidence="4">Polyketide methyltransferase sdnL</fullName>
    </submittedName>
</protein>
<feature type="domain" description="Methyltransferase type 12" evidence="2">
    <location>
        <begin position="212"/>
        <end position="329"/>
    </location>
</feature>
<dbReference type="InterPro" id="IPR029063">
    <property type="entry name" value="SAM-dependent_MTases_sf"/>
</dbReference>
<dbReference type="PANTHER" id="PTHR45681">
    <property type="entry name" value="POLYKETIDE SYNTHASE 44-RELATED"/>
    <property type="match status" value="1"/>
</dbReference>
<keyword evidence="4" id="KW-0489">Methyltransferase</keyword>
<dbReference type="InterPro" id="IPR013217">
    <property type="entry name" value="Methyltransf_12"/>
</dbReference>
<evidence type="ECO:0000259" key="3">
    <source>
        <dbReference type="Pfam" id="PF18558"/>
    </source>
</evidence>
<evidence type="ECO:0000313" key="4">
    <source>
        <dbReference type="EMBL" id="KAK4214777.1"/>
    </source>
</evidence>
<dbReference type="Proteomes" id="UP001301769">
    <property type="component" value="Unassembled WGS sequence"/>
</dbReference>
<comment type="caution">
    <text evidence="4">The sequence shown here is derived from an EMBL/GenBank/DDBJ whole genome shotgun (WGS) entry which is preliminary data.</text>
</comment>
<keyword evidence="5" id="KW-1185">Reference proteome</keyword>
<keyword evidence="1" id="KW-0808">Transferase</keyword>
<evidence type="ECO:0000313" key="5">
    <source>
        <dbReference type="Proteomes" id="UP001301769"/>
    </source>
</evidence>
<dbReference type="PANTHER" id="PTHR45681:SF6">
    <property type="entry name" value="POLYKETIDE SYNTHASE 37"/>
    <property type="match status" value="1"/>
</dbReference>
<dbReference type="Pfam" id="PF18558">
    <property type="entry name" value="HTH_51"/>
    <property type="match status" value="1"/>
</dbReference>
<dbReference type="AlphaFoldDB" id="A0AAN7B9A8"/>
<dbReference type="InterPro" id="IPR050444">
    <property type="entry name" value="Polyketide_Synthase"/>
</dbReference>
<organism evidence="4 5">
    <name type="scientific">Rhypophila decipiens</name>
    <dbReference type="NCBI Taxonomy" id="261697"/>
    <lineage>
        <taxon>Eukaryota</taxon>
        <taxon>Fungi</taxon>
        <taxon>Dikarya</taxon>
        <taxon>Ascomycota</taxon>
        <taxon>Pezizomycotina</taxon>
        <taxon>Sordariomycetes</taxon>
        <taxon>Sordariomycetidae</taxon>
        <taxon>Sordariales</taxon>
        <taxon>Naviculisporaceae</taxon>
        <taxon>Rhypophila</taxon>
    </lineage>
</organism>
<dbReference type="SUPFAM" id="SSF53335">
    <property type="entry name" value="S-adenosyl-L-methionine-dependent methyltransferases"/>
    <property type="match status" value="1"/>
</dbReference>
<dbReference type="GO" id="GO:0008168">
    <property type="term" value="F:methyltransferase activity"/>
    <property type="evidence" value="ECO:0007669"/>
    <property type="project" value="UniProtKB-KW"/>
</dbReference>
<reference evidence="4" key="1">
    <citation type="journal article" date="2023" name="Mol. Phylogenet. Evol.">
        <title>Genome-scale phylogeny and comparative genomics of the fungal order Sordariales.</title>
        <authorList>
            <person name="Hensen N."/>
            <person name="Bonometti L."/>
            <person name="Westerberg I."/>
            <person name="Brannstrom I.O."/>
            <person name="Guillou S."/>
            <person name="Cros-Aarteil S."/>
            <person name="Calhoun S."/>
            <person name="Haridas S."/>
            <person name="Kuo A."/>
            <person name="Mondo S."/>
            <person name="Pangilinan J."/>
            <person name="Riley R."/>
            <person name="LaButti K."/>
            <person name="Andreopoulos B."/>
            <person name="Lipzen A."/>
            <person name="Chen C."/>
            <person name="Yan M."/>
            <person name="Daum C."/>
            <person name="Ng V."/>
            <person name="Clum A."/>
            <person name="Steindorff A."/>
            <person name="Ohm R.A."/>
            <person name="Martin F."/>
            <person name="Silar P."/>
            <person name="Natvig D.O."/>
            <person name="Lalanne C."/>
            <person name="Gautier V."/>
            <person name="Ament-Velasquez S.L."/>
            <person name="Kruys A."/>
            <person name="Hutchinson M.I."/>
            <person name="Powell A.J."/>
            <person name="Barry K."/>
            <person name="Miller A.N."/>
            <person name="Grigoriev I.V."/>
            <person name="Debuchy R."/>
            <person name="Gladieux P."/>
            <person name="Hiltunen Thoren M."/>
            <person name="Johannesson H."/>
        </authorList>
    </citation>
    <scope>NUCLEOTIDE SEQUENCE</scope>
    <source>
        <strain evidence="4">PSN293</strain>
    </source>
</reference>
<gene>
    <name evidence="4" type="ORF">QBC37DRAFT_313618</name>
</gene>
<evidence type="ECO:0000259" key="2">
    <source>
        <dbReference type="Pfam" id="PF08242"/>
    </source>
</evidence>
<proteinExistence type="predicted"/>
<dbReference type="EMBL" id="MU858088">
    <property type="protein sequence ID" value="KAK4214777.1"/>
    <property type="molecule type" value="Genomic_DNA"/>
</dbReference>
<evidence type="ECO:0000256" key="1">
    <source>
        <dbReference type="ARBA" id="ARBA00022679"/>
    </source>
</evidence>
<accession>A0AAN7B9A8</accession>
<reference evidence="4" key="2">
    <citation type="submission" date="2023-05" db="EMBL/GenBank/DDBJ databases">
        <authorList>
            <consortium name="Lawrence Berkeley National Laboratory"/>
            <person name="Steindorff A."/>
            <person name="Hensen N."/>
            <person name="Bonometti L."/>
            <person name="Westerberg I."/>
            <person name="Brannstrom I.O."/>
            <person name="Guillou S."/>
            <person name="Cros-Aarteil S."/>
            <person name="Calhoun S."/>
            <person name="Haridas S."/>
            <person name="Kuo A."/>
            <person name="Mondo S."/>
            <person name="Pangilinan J."/>
            <person name="Riley R."/>
            <person name="Labutti K."/>
            <person name="Andreopoulos B."/>
            <person name="Lipzen A."/>
            <person name="Chen C."/>
            <person name="Yanf M."/>
            <person name="Daum C."/>
            <person name="Ng V."/>
            <person name="Clum A."/>
            <person name="Ohm R."/>
            <person name="Martin F."/>
            <person name="Silar P."/>
            <person name="Natvig D."/>
            <person name="Lalanne C."/>
            <person name="Gautier V."/>
            <person name="Ament-Velasquez S.L."/>
            <person name="Kruys A."/>
            <person name="Hutchinson M.I."/>
            <person name="Powell A.J."/>
            <person name="Barry K."/>
            <person name="Miller A.N."/>
            <person name="Grigoriev I.V."/>
            <person name="Debuchy R."/>
            <person name="Gladieux P."/>
            <person name="Thoren M.H."/>
            <person name="Johannesson H."/>
        </authorList>
    </citation>
    <scope>NUCLEOTIDE SEQUENCE</scope>
    <source>
        <strain evidence="4">PSN293</strain>
    </source>
</reference>
<dbReference type="InterPro" id="IPR041068">
    <property type="entry name" value="HTH_51"/>
</dbReference>
<dbReference type="GO" id="GO:0032259">
    <property type="term" value="P:methylation"/>
    <property type="evidence" value="ECO:0007669"/>
    <property type="project" value="UniProtKB-KW"/>
</dbReference>
<sequence length="404" mass="44910">MENAFNEIRYDYDAAAKATQSLGYWKEVYPLQARLVVAYIVEAFAANGLDLSKFKAGDPVPSVLPRPIPKKNHQIVQRFYEILEQEGKLISSSGAHADDESREISFVRTATPVDQESSSTIYKSLFGRFPQHDVGHELINVIGSQLAGCLSGSANVLYLIFGNPRNTKLLSDMYEFYPLLRAPNLLLGDFLVKAVAAHHSNAQNNGRPFRILEVGAGTGATTRHLLERLVSQAQEDEDPDAGPKVEYLFSDISPLLVGAAKQQFKSNPSPGIEKHVQMSFEVLDAESEPKKEYLAKFDCIISTNCVHATKNLNHTLGILKGMLRPGGALMLVELGKKISWLDVVMGFFDGWWAFDDGREYPTIDEKAWEERMLEAGFDQVLWSEGTLPDSEEEAKIVRLIGAFV</sequence>